<name>A0ABY6HIZ0_9FIRM</name>
<reference evidence="1" key="1">
    <citation type="submission" date="2021-11" db="EMBL/GenBank/DDBJ databases">
        <title>Isoprene-degrading acetogen.</title>
        <authorList>
            <person name="Yang Y."/>
            <person name="Jin H."/>
            <person name="Yan J."/>
        </authorList>
    </citation>
    <scope>NUCLEOTIDE SEQUENCE</scope>
    <source>
        <strain evidence="1">Berkeley</strain>
    </source>
</reference>
<organism evidence="1 2">
    <name type="scientific">Acetobacterium wieringae</name>
    <dbReference type="NCBI Taxonomy" id="52694"/>
    <lineage>
        <taxon>Bacteria</taxon>
        <taxon>Bacillati</taxon>
        <taxon>Bacillota</taxon>
        <taxon>Clostridia</taxon>
        <taxon>Eubacteriales</taxon>
        <taxon>Eubacteriaceae</taxon>
        <taxon>Acetobacterium</taxon>
    </lineage>
</organism>
<gene>
    <name evidence="1" type="ORF">LNN31_08165</name>
</gene>
<dbReference type="EMBL" id="CP087994">
    <property type="protein sequence ID" value="UYO64383.1"/>
    <property type="molecule type" value="Genomic_DNA"/>
</dbReference>
<evidence type="ECO:0000313" key="1">
    <source>
        <dbReference type="EMBL" id="UYO64383.1"/>
    </source>
</evidence>
<dbReference type="RefSeq" id="WP_228881986.1">
    <property type="nucleotide sequence ID" value="NZ_CABIIK010000042.1"/>
</dbReference>
<evidence type="ECO:0000313" key="2">
    <source>
        <dbReference type="Proteomes" id="UP001163550"/>
    </source>
</evidence>
<proteinExistence type="predicted"/>
<keyword evidence="2" id="KW-1185">Reference proteome</keyword>
<sequence length="237" mass="28095">MPFDFLSHNLYTINYEEFLIKSIEIFPAKDKNLKYQYFKKWINLLKTLDDQCQNYVLTNELKVMQNILNLQIFQFKIPIYDNTSNIAEFHFNIDNVIAKLKFVLSQKDLKGISVSIDKFMENDSQIKWDEASSTVLRSNSLPLLIVPFLFGQFDYLVIDGNHRLTNAIKIQEKQINAIFISSVVLQDQQIFMSRFDQLFYLFNYEIVHFANEIYYDNLPFEHLLKKSLLNTHFATTI</sequence>
<dbReference type="Proteomes" id="UP001163550">
    <property type="component" value="Chromosome"/>
</dbReference>
<protein>
    <recommendedName>
        <fullName evidence="3">ParB/Sulfiredoxin domain-containing protein</fullName>
    </recommendedName>
</protein>
<evidence type="ECO:0008006" key="3">
    <source>
        <dbReference type="Google" id="ProtNLM"/>
    </source>
</evidence>
<accession>A0ABY6HIZ0</accession>